<dbReference type="SMART" id="SM00257">
    <property type="entry name" value="LysM"/>
    <property type="match status" value="1"/>
</dbReference>
<feature type="compositionally biased region" description="Basic and acidic residues" evidence="1">
    <location>
        <begin position="341"/>
        <end position="355"/>
    </location>
</feature>
<dbReference type="InterPro" id="IPR057840">
    <property type="entry name" value="FimV_N"/>
</dbReference>
<evidence type="ECO:0000313" key="3">
    <source>
        <dbReference type="EMBL" id="ELA09485.1"/>
    </source>
</evidence>
<comment type="caution">
    <text evidence="3">The sequence shown here is derived from an EMBL/GenBank/DDBJ whole genome shotgun (WGS) entry which is preliminary data.</text>
</comment>
<feature type="region of interest" description="Disordered" evidence="1">
    <location>
        <begin position="329"/>
        <end position="431"/>
    </location>
</feature>
<protein>
    <recommendedName>
        <fullName evidence="2">LysM domain-containing protein</fullName>
    </recommendedName>
</protein>
<organism evidence="3 4">
    <name type="scientific">Moraxella macacae 0408225</name>
    <dbReference type="NCBI Taxonomy" id="1230338"/>
    <lineage>
        <taxon>Bacteria</taxon>
        <taxon>Pseudomonadati</taxon>
        <taxon>Pseudomonadota</taxon>
        <taxon>Gammaproteobacteria</taxon>
        <taxon>Moraxellales</taxon>
        <taxon>Moraxellaceae</taxon>
        <taxon>Moraxella</taxon>
    </lineage>
</organism>
<dbReference type="OrthoDB" id="5298707at2"/>
<dbReference type="InterPro" id="IPR018392">
    <property type="entry name" value="LysM"/>
</dbReference>
<dbReference type="EMBL" id="ANIN01000001">
    <property type="protein sequence ID" value="ELA09485.1"/>
    <property type="molecule type" value="Genomic_DNA"/>
</dbReference>
<dbReference type="eggNOG" id="COG3170">
    <property type="taxonomic scope" value="Bacteria"/>
</dbReference>
<feature type="compositionally biased region" description="Polar residues" evidence="1">
    <location>
        <begin position="386"/>
        <end position="415"/>
    </location>
</feature>
<sequence>MSWQKRSIKLILGLPLSLPIISYAVNIGDTYVQSQQNQPLNAIINVTDIDPANFSVKIANPDAYRQLGLSKDTDINVRFEATSSNGGKIIMTTKQPVASPFTDVVLDINSKGEIKTLPKTLLMPIDNSQSIITQSNTSLVELEPAPIVVVQNNQIELPKTSEPEITEEPIIEATTTEPLVENTLNEQQTQHLTVEETRRIYPVGAIPTPLPPLTEQPLDTMQALEKEPVSDTSEQSQAESEITASDDTKTDDTVTDDDTVTYVIQRNDNLWTIAKQLAKQNNKSISDVMQEIIATNPKAFANNNPNKLQINTKLEIPKYQVMPSQIGVKSANEARQTAKKQTNEAKSGKQTDYKASKPKRTATTVKKQTVKPPTPTTHKQEMQIIAPSQTAGSVAVQDSNKSSNQESKSVVNQVQQKRKITAQKASKVSSLNQSLVDAEQRLKMQNAKLAQLEQRLKELNKN</sequence>
<evidence type="ECO:0000259" key="2">
    <source>
        <dbReference type="PROSITE" id="PS51782"/>
    </source>
</evidence>
<feature type="compositionally biased region" description="Polar residues" evidence="1">
    <location>
        <begin position="230"/>
        <end position="245"/>
    </location>
</feature>
<proteinExistence type="predicted"/>
<dbReference type="Gene3D" id="3.10.350.10">
    <property type="entry name" value="LysM domain"/>
    <property type="match status" value="1"/>
</dbReference>
<evidence type="ECO:0000256" key="1">
    <source>
        <dbReference type="SAM" id="MobiDB-lite"/>
    </source>
</evidence>
<dbReference type="STRING" id="1230338.MOMA_03745"/>
<dbReference type="RefSeq" id="WP_009767304.1">
    <property type="nucleotide sequence ID" value="NZ_ANIN01000001.1"/>
</dbReference>
<feature type="domain" description="LysM" evidence="2">
    <location>
        <begin position="260"/>
        <end position="316"/>
    </location>
</feature>
<reference evidence="3 4" key="1">
    <citation type="journal article" date="2013" name="Genome Announc.">
        <title>Genome Sequence of Moraxella macacae 0408225, a Novel Bacterial Species Isolated from a Cynomolgus Macaque with Epistaxis.</title>
        <authorList>
            <person name="Ladner J.T."/>
            <person name="Whitehouse C.A."/>
            <person name="Koroleva G.I."/>
            <person name="Palacios G.F."/>
        </authorList>
    </citation>
    <scope>NUCLEOTIDE SEQUENCE [LARGE SCALE GENOMIC DNA]</scope>
    <source>
        <strain evidence="3 4">0408225</strain>
    </source>
</reference>
<dbReference type="InterPro" id="IPR036779">
    <property type="entry name" value="LysM_dom_sf"/>
</dbReference>
<dbReference type="PATRIC" id="fig|1230338.3.peg.811"/>
<dbReference type="PROSITE" id="PS51782">
    <property type="entry name" value="LYSM"/>
    <property type="match status" value="1"/>
</dbReference>
<evidence type="ECO:0000313" key="4">
    <source>
        <dbReference type="Proteomes" id="UP000023795"/>
    </source>
</evidence>
<keyword evidence="4" id="KW-1185">Reference proteome</keyword>
<gene>
    <name evidence="3" type="ORF">MOMA_03745</name>
</gene>
<accession>L2F996</accession>
<dbReference type="AlphaFoldDB" id="L2F996"/>
<dbReference type="Proteomes" id="UP000023795">
    <property type="component" value="Unassembled WGS sequence"/>
</dbReference>
<feature type="region of interest" description="Disordered" evidence="1">
    <location>
        <begin position="225"/>
        <end position="254"/>
    </location>
</feature>
<dbReference type="Pfam" id="PF25800">
    <property type="entry name" value="FimV_N"/>
    <property type="match status" value="1"/>
</dbReference>
<feature type="compositionally biased region" description="Low complexity" evidence="1">
    <location>
        <begin position="361"/>
        <end position="371"/>
    </location>
</feature>
<name>L2F996_9GAMM</name>